<accession>A0A8X6TI84</accession>
<sequence length="101" mass="11424">MYNNLQSSHIQELFRNRSKNNASTPGNRYQPHNHITTFTCNLARSSVWSTNFVTPVAPTDWNDGKFGQHNGSSNCSSHFFGLLNTQVNMTIVVSHCDNNHK</sequence>
<reference evidence="1" key="1">
    <citation type="submission" date="2020-08" db="EMBL/GenBank/DDBJ databases">
        <title>Multicomponent nature underlies the extraordinary mechanical properties of spider dragline silk.</title>
        <authorList>
            <person name="Kono N."/>
            <person name="Nakamura H."/>
            <person name="Mori M."/>
            <person name="Yoshida Y."/>
            <person name="Ohtoshi R."/>
            <person name="Malay A.D."/>
            <person name="Moran D.A.P."/>
            <person name="Tomita M."/>
            <person name="Numata K."/>
            <person name="Arakawa K."/>
        </authorList>
    </citation>
    <scope>NUCLEOTIDE SEQUENCE</scope>
</reference>
<protein>
    <submittedName>
        <fullName evidence="1">Uncharacterized protein</fullName>
    </submittedName>
</protein>
<keyword evidence="2" id="KW-1185">Reference proteome</keyword>
<evidence type="ECO:0000313" key="1">
    <source>
        <dbReference type="EMBL" id="GFT12604.1"/>
    </source>
</evidence>
<proteinExistence type="predicted"/>
<organism evidence="1 2">
    <name type="scientific">Nephila pilipes</name>
    <name type="common">Giant wood spider</name>
    <name type="synonym">Nephila maculata</name>
    <dbReference type="NCBI Taxonomy" id="299642"/>
    <lineage>
        <taxon>Eukaryota</taxon>
        <taxon>Metazoa</taxon>
        <taxon>Ecdysozoa</taxon>
        <taxon>Arthropoda</taxon>
        <taxon>Chelicerata</taxon>
        <taxon>Arachnida</taxon>
        <taxon>Araneae</taxon>
        <taxon>Araneomorphae</taxon>
        <taxon>Entelegynae</taxon>
        <taxon>Araneoidea</taxon>
        <taxon>Nephilidae</taxon>
        <taxon>Nephila</taxon>
    </lineage>
</organism>
<dbReference type="EMBL" id="BMAW01009206">
    <property type="protein sequence ID" value="GFT12604.1"/>
    <property type="molecule type" value="Genomic_DNA"/>
</dbReference>
<dbReference type="Proteomes" id="UP000887013">
    <property type="component" value="Unassembled WGS sequence"/>
</dbReference>
<dbReference type="AlphaFoldDB" id="A0A8X6TI84"/>
<evidence type="ECO:0000313" key="2">
    <source>
        <dbReference type="Proteomes" id="UP000887013"/>
    </source>
</evidence>
<name>A0A8X6TI84_NEPPI</name>
<comment type="caution">
    <text evidence="1">The sequence shown here is derived from an EMBL/GenBank/DDBJ whole genome shotgun (WGS) entry which is preliminary data.</text>
</comment>
<gene>
    <name evidence="1" type="ORF">NPIL_356691</name>
</gene>